<proteinExistence type="inferred from homology"/>
<dbReference type="InterPro" id="IPR016024">
    <property type="entry name" value="ARM-type_fold"/>
</dbReference>
<dbReference type="Proteomes" id="UP000604825">
    <property type="component" value="Unassembled WGS sequence"/>
</dbReference>
<feature type="region of interest" description="Disordered" evidence="2">
    <location>
        <begin position="1016"/>
        <end position="1162"/>
    </location>
</feature>
<dbReference type="PANTHER" id="PTHR48412">
    <property type="entry name" value="ARM REPEAT SUPERFAMILY PROTEIN"/>
    <property type="match status" value="1"/>
</dbReference>
<evidence type="ECO:0008006" key="7">
    <source>
        <dbReference type="Google" id="ProtNLM"/>
    </source>
</evidence>
<keyword evidence="6" id="KW-1185">Reference proteome</keyword>
<feature type="domain" description="RRP12 HEAT" evidence="3">
    <location>
        <begin position="327"/>
        <end position="625"/>
    </location>
</feature>
<dbReference type="EMBL" id="CAJGYO010000006">
    <property type="protein sequence ID" value="CAD6234788.1"/>
    <property type="molecule type" value="Genomic_DNA"/>
</dbReference>
<dbReference type="Pfam" id="PF08161">
    <property type="entry name" value="RRP12_HEAT"/>
    <property type="match status" value="1"/>
</dbReference>
<feature type="domain" description="RRP12 N-terminal HEAT" evidence="4">
    <location>
        <begin position="96"/>
        <end position="256"/>
    </location>
</feature>
<feature type="compositionally biased region" description="Polar residues" evidence="2">
    <location>
        <begin position="1112"/>
        <end position="1129"/>
    </location>
</feature>
<dbReference type="InterPro" id="IPR011989">
    <property type="entry name" value="ARM-like"/>
</dbReference>
<accession>A0A811P5R1</accession>
<reference evidence="5" key="1">
    <citation type="submission" date="2020-10" db="EMBL/GenBank/DDBJ databases">
        <authorList>
            <person name="Han B."/>
            <person name="Lu T."/>
            <person name="Zhao Q."/>
            <person name="Huang X."/>
            <person name="Zhao Y."/>
        </authorList>
    </citation>
    <scope>NUCLEOTIDE SEQUENCE</scope>
</reference>
<feature type="compositionally biased region" description="Basic and acidic residues" evidence="2">
    <location>
        <begin position="1093"/>
        <end position="1104"/>
    </location>
</feature>
<feature type="compositionally biased region" description="Basic residues" evidence="2">
    <location>
        <begin position="1153"/>
        <end position="1162"/>
    </location>
</feature>
<evidence type="ECO:0000259" key="4">
    <source>
        <dbReference type="Pfam" id="PF25772"/>
    </source>
</evidence>
<dbReference type="Gene3D" id="1.25.10.10">
    <property type="entry name" value="Leucine-rich Repeat Variant"/>
    <property type="match status" value="1"/>
</dbReference>
<protein>
    <recommendedName>
        <fullName evidence="7">Ribosomal RNA-processing protein 12-like conserved domain-containing protein</fullName>
    </recommendedName>
</protein>
<evidence type="ECO:0000313" key="5">
    <source>
        <dbReference type="EMBL" id="CAD6234788.1"/>
    </source>
</evidence>
<evidence type="ECO:0000259" key="3">
    <source>
        <dbReference type="Pfam" id="PF08161"/>
    </source>
</evidence>
<feature type="region of interest" description="Disordered" evidence="2">
    <location>
        <begin position="1"/>
        <end position="29"/>
    </location>
</feature>
<sequence>MKRKQRASAAAANAGNDSDADEPSQTPLPLESFSGDACAALTARYGRSAAPQHRHLLASGAAIRSILLDDGLPLTPARRLRICLRTRRLPVVPDASRLTTGTVRSVVKSLGHLTLHLDAATDWDAVAAPLEALLAASVDQRAKVRKCAQESVEKLFAYLGQCDSTKKASNAATGMFEKHISSAQSLIHSNIDISEGKETEAAHMLGTMVNLVPYLSKKARKKVFLDAYQLLGPCFTPLTRHVLRLLATLLDHLKAEGVESEVESLVSSVVAYLPYDEKKPDDTIVSAFHLIKICLDKLVGRSKLWMEVFPTAFEAVSGYLILGRKCSDDIAKVVQDCIDSHIVQNVFVANGPQLTNSGFEGLSDQSAMKSICLTINSRLHMCAYPPDSILTVVLGLFLKLGESSFIFMKDILLTLAKFAMKVDKESQLRNVEECIGAAVIAMGPDKVLSLLPIAFDENRLTCSNTWLLPILDKYTYGASLQFFLEHIVPLAKSVQNASNRVKKERKRKELQSWTDQLWNLLPSFCRYPIDVHHSFGSLSKLLVEISKCDDCLYKSAVKALQQLLDGTRRLSTGGQDVEIYMELSALFSSKPDSFKCARLDRCSKKDARKNLKVLASHSTSLLCTFTEYFLDSSPEKRAHLKVALRCLAQLSGSMNICELFVSLVKRFDLEDTPLEPECKTDEEDRMDELVKKEDRKDGESTECKTDENEIDRKDEEGTDATVELNNKRFLLLELISTFVEVADEDLLDKLFGFIKSCLLDSSMSCHGKALFALSIIVKEHSEYSLAHLDEMMLLLHGMKSALDSTVLESQLLCYQHLLVHMIKVNEENTSKKAFLILNELIVALKSKKESRKLAYDVLLATSTNLRSSESNSADLDLQRLFTMVMGYLSSPSPHIVSGAIAALSLLIYSDANFCMEVPNLIESVLVLLQHKAIEVTKAALGFVKVLVTSLQPQKLLNLQADIVSGILPWSLVTKHHFKGKVVLILEILIRKCGFDAINLITPDKFKGFVRSVEEGRKGNRNQTDGAHLEAKEHEQRDGKRRKRVDSNAETGQDGTPSRPPPNSWLAGKKQGRDFHLKKRTGRGNPHAAKRHQSRDSGGKGDRTNFKPKSKWQPGNSQGNRGDKSPGSNQKRTRGGASSKMQNSEARAPGHSPSFKKRKRSTA</sequence>
<feature type="compositionally biased region" description="Basic and acidic residues" evidence="2">
    <location>
        <begin position="691"/>
        <end position="715"/>
    </location>
</feature>
<dbReference type="AlphaFoldDB" id="A0A811P5R1"/>
<dbReference type="Pfam" id="PF25772">
    <property type="entry name" value="HEAT_RRP12_N"/>
    <property type="match status" value="2"/>
</dbReference>
<dbReference type="OrthoDB" id="2192888at2759"/>
<feature type="compositionally biased region" description="Low complexity" evidence="2">
    <location>
        <begin position="7"/>
        <end position="17"/>
    </location>
</feature>
<dbReference type="PANTHER" id="PTHR48412:SF1">
    <property type="entry name" value="ARM REPEAT SUPERFAMILY PROTEIN"/>
    <property type="match status" value="1"/>
</dbReference>
<dbReference type="InterPro" id="IPR012978">
    <property type="entry name" value="HEAT_RRP12"/>
</dbReference>
<feature type="region of interest" description="Disordered" evidence="2">
    <location>
        <begin position="691"/>
        <end position="717"/>
    </location>
</feature>
<evidence type="ECO:0000256" key="2">
    <source>
        <dbReference type="SAM" id="MobiDB-lite"/>
    </source>
</evidence>
<comment type="similarity">
    <text evidence="1">Belongs to the RRP12 family.</text>
</comment>
<name>A0A811P5R1_9POAL</name>
<organism evidence="5 6">
    <name type="scientific">Miscanthus lutarioriparius</name>
    <dbReference type="NCBI Taxonomy" id="422564"/>
    <lineage>
        <taxon>Eukaryota</taxon>
        <taxon>Viridiplantae</taxon>
        <taxon>Streptophyta</taxon>
        <taxon>Embryophyta</taxon>
        <taxon>Tracheophyta</taxon>
        <taxon>Spermatophyta</taxon>
        <taxon>Magnoliopsida</taxon>
        <taxon>Liliopsida</taxon>
        <taxon>Poales</taxon>
        <taxon>Poaceae</taxon>
        <taxon>PACMAD clade</taxon>
        <taxon>Panicoideae</taxon>
        <taxon>Andropogonodae</taxon>
        <taxon>Andropogoneae</taxon>
        <taxon>Saccharinae</taxon>
        <taxon>Miscanthus</taxon>
    </lineage>
</organism>
<feature type="domain" description="RRP12 N-terminal HEAT" evidence="4">
    <location>
        <begin position="25"/>
        <end position="77"/>
    </location>
</feature>
<feature type="compositionally biased region" description="Basic residues" evidence="2">
    <location>
        <begin position="1075"/>
        <end position="1092"/>
    </location>
</feature>
<dbReference type="SUPFAM" id="SSF48371">
    <property type="entry name" value="ARM repeat"/>
    <property type="match status" value="1"/>
</dbReference>
<feature type="compositionally biased region" description="Basic and acidic residues" evidence="2">
    <location>
        <begin position="1026"/>
        <end position="1037"/>
    </location>
</feature>
<evidence type="ECO:0000256" key="1">
    <source>
        <dbReference type="ARBA" id="ARBA00007690"/>
    </source>
</evidence>
<comment type="caution">
    <text evidence="5">The sequence shown here is derived from an EMBL/GenBank/DDBJ whole genome shotgun (WGS) entry which is preliminary data.</text>
</comment>
<evidence type="ECO:0000313" key="6">
    <source>
        <dbReference type="Proteomes" id="UP000604825"/>
    </source>
</evidence>
<gene>
    <name evidence="5" type="ORF">NCGR_LOCUS23206</name>
</gene>
<dbReference type="InterPro" id="IPR057860">
    <property type="entry name" value="HEAT_RRP12_N"/>
</dbReference>